<dbReference type="PROSITE" id="PS50112">
    <property type="entry name" value="PAS"/>
    <property type="match status" value="1"/>
</dbReference>
<dbReference type="Proteomes" id="UP000596074">
    <property type="component" value="Chromosome"/>
</dbReference>
<dbReference type="GO" id="GO:0006355">
    <property type="term" value="P:regulation of DNA-templated transcription"/>
    <property type="evidence" value="ECO:0007669"/>
    <property type="project" value="InterPro"/>
</dbReference>
<keyword evidence="22" id="KW-1185">Reference proteome</keyword>
<evidence type="ECO:0000256" key="6">
    <source>
        <dbReference type="ARBA" id="ARBA00022475"/>
    </source>
</evidence>
<comment type="catalytic activity">
    <reaction evidence="1">
        <text>ATP + protein L-histidine = ADP + protein N-phospho-L-histidine.</text>
        <dbReference type="EC" id="2.7.13.3"/>
    </reaction>
</comment>
<dbReference type="PANTHER" id="PTHR45453:SF1">
    <property type="entry name" value="PHOSPHATE REGULON SENSOR PROTEIN PHOR"/>
    <property type="match status" value="1"/>
</dbReference>
<evidence type="ECO:0000256" key="13">
    <source>
        <dbReference type="ARBA" id="ARBA00022840"/>
    </source>
</evidence>
<evidence type="ECO:0000256" key="3">
    <source>
        <dbReference type="ARBA" id="ARBA00012438"/>
    </source>
</evidence>
<dbReference type="SUPFAM" id="SSF55785">
    <property type="entry name" value="PYP-like sensor domain (PAS domain)"/>
    <property type="match status" value="1"/>
</dbReference>
<keyword evidence="6" id="KW-1003">Cell membrane</keyword>
<evidence type="ECO:0000256" key="11">
    <source>
        <dbReference type="ARBA" id="ARBA00022741"/>
    </source>
</evidence>
<dbReference type="GO" id="GO:0000155">
    <property type="term" value="F:phosphorelay sensor kinase activity"/>
    <property type="evidence" value="ECO:0007669"/>
    <property type="project" value="InterPro"/>
</dbReference>
<dbReference type="SMART" id="SM00387">
    <property type="entry name" value="HATPase_c"/>
    <property type="match status" value="1"/>
</dbReference>
<keyword evidence="10 18" id="KW-0812">Transmembrane</keyword>
<dbReference type="SMART" id="SM00388">
    <property type="entry name" value="HisKA"/>
    <property type="match status" value="1"/>
</dbReference>
<dbReference type="AlphaFoldDB" id="A0A9X7UU50"/>
<dbReference type="GO" id="GO:0005524">
    <property type="term" value="F:ATP binding"/>
    <property type="evidence" value="ECO:0007669"/>
    <property type="project" value="UniProtKB-KW"/>
</dbReference>
<evidence type="ECO:0000256" key="4">
    <source>
        <dbReference type="ARBA" id="ARBA00019665"/>
    </source>
</evidence>
<evidence type="ECO:0000256" key="1">
    <source>
        <dbReference type="ARBA" id="ARBA00000085"/>
    </source>
</evidence>
<evidence type="ECO:0000256" key="18">
    <source>
        <dbReference type="SAM" id="Phobius"/>
    </source>
</evidence>
<comment type="function">
    <text evidence="17">Member of the two-component regulatory system PhoR/PhoB involved in the phosphate regulon genes expression. PhoR may function as a membrane-associated protein kinase that phosphorylates PhoB in response to environmental signals.</text>
</comment>
<dbReference type="GO" id="GO:0006817">
    <property type="term" value="P:phosphate ion transport"/>
    <property type="evidence" value="ECO:0007669"/>
    <property type="project" value="UniProtKB-KW"/>
</dbReference>
<dbReference type="SUPFAM" id="SSF55874">
    <property type="entry name" value="ATPase domain of HSP90 chaperone/DNA topoisomerase II/histidine kinase"/>
    <property type="match status" value="1"/>
</dbReference>
<evidence type="ECO:0000256" key="16">
    <source>
        <dbReference type="ARBA" id="ARBA00023136"/>
    </source>
</evidence>
<dbReference type="Gene3D" id="1.10.287.130">
    <property type="match status" value="1"/>
</dbReference>
<accession>A0A9X7UU50</accession>
<dbReference type="GO" id="GO:0016036">
    <property type="term" value="P:cellular response to phosphate starvation"/>
    <property type="evidence" value="ECO:0007669"/>
    <property type="project" value="TreeGrafter"/>
</dbReference>
<dbReference type="Pfam" id="PF00512">
    <property type="entry name" value="HisKA"/>
    <property type="match status" value="1"/>
</dbReference>
<dbReference type="InterPro" id="IPR000014">
    <property type="entry name" value="PAS"/>
</dbReference>
<keyword evidence="5" id="KW-0813">Transport</keyword>
<keyword evidence="12 21" id="KW-0418">Kinase</keyword>
<dbReference type="Gene3D" id="3.30.450.20">
    <property type="entry name" value="PAS domain"/>
    <property type="match status" value="1"/>
</dbReference>
<dbReference type="FunFam" id="1.10.287.130:FF:000001">
    <property type="entry name" value="Two-component sensor histidine kinase"/>
    <property type="match status" value="1"/>
</dbReference>
<dbReference type="EC" id="2.7.13.3" evidence="3"/>
<dbReference type="SMART" id="SM00091">
    <property type="entry name" value="PAS"/>
    <property type="match status" value="1"/>
</dbReference>
<dbReference type="InterPro" id="IPR003661">
    <property type="entry name" value="HisK_dim/P_dom"/>
</dbReference>
<evidence type="ECO:0000256" key="7">
    <source>
        <dbReference type="ARBA" id="ARBA00022553"/>
    </source>
</evidence>
<evidence type="ECO:0000256" key="12">
    <source>
        <dbReference type="ARBA" id="ARBA00022777"/>
    </source>
</evidence>
<evidence type="ECO:0000259" key="19">
    <source>
        <dbReference type="PROSITE" id="PS50109"/>
    </source>
</evidence>
<dbReference type="InterPro" id="IPR035965">
    <property type="entry name" value="PAS-like_dom_sf"/>
</dbReference>
<feature type="domain" description="PAS" evidence="20">
    <location>
        <begin position="92"/>
        <end position="134"/>
    </location>
</feature>
<keyword evidence="9" id="KW-0808">Transferase</keyword>
<evidence type="ECO:0000313" key="22">
    <source>
        <dbReference type="Proteomes" id="UP000596074"/>
    </source>
</evidence>
<dbReference type="Pfam" id="PF02518">
    <property type="entry name" value="HATPase_c"/>
    <property type="match status" value="1"/>
</dbReference>
<dbReference type="Pfam" id="PF00989">
    <property type="entry name" value="PAS"/>
    <property type="match status" value="1"/>
</dbReference>
<keyword evidence="15" id="KW-0902">Two-component regulatory system</keyword>
<feature type="transmembrane region" description="Helical" evidence="18">
    <location>
        <begin position="10"/>
        <end position="28"/>
    </location>
</feature>
<evidence type="ECO:0000256" key="8">
    <source>
        <dbReference type="ARBA" id="ARBA00022592"/>
    </source>
</evidence>
<evidence type="ECO:0000256" key="10">
    <source>
        <dbReference type="ARBA" id="ARBA00022692"/>
    </source>
</evidence>
<dbReference type="RefSeq" id="WP_228345563.1">
    <property type="nucleotide sequence ID" value="NZ_CP046056.1"/>
</dbReference>
<dbReference type="GO" id="GO:0005886">
    <property type="term" value="C:plasma membrane"/>
    <property type="evidence" value="ECO:0007669"/>
    <property type="project" value="UniProtKB-SubCell"/>
</dbReference>
<dbReference type="FunFam" id="3.30.565.10:FF:000006">
    <property type="entry name" value="Sensor histidine kinase WalK"/>
    <property type="match status" value="1"/>
</dbReference>
<sequence>MQQIARQKELLRVLVIAGLGLALGWSLGYPLMGLMIGLLVVIVLMYRTMLALYRWSLRQGPRPEDGLIGYSTDRILLREKNLKHKIQLLTGQIQRYKQGIESLHDGVVTLNADGHIVAFNSSAARLLGLRKEDIGQPVTNLLRNPRFTRYFKAGDYSSALQFDINHRRLFSLQVQITPFGDDQKVMLVKDITERKRVETMRQNFIADVSHELRTPLTVINGYLEMLGDMELPPALAKAISQMDSQGQRMKTLVNDLIQLSKLESTNSEQRGDWFDLQQLSHAVIDQLHPLSEGRIRLHCPQRIDVCGHAEEMSSVLSNLLTNAVKYGGDGQIDLNIRAGMDGVKVSITDHGPGIPAQHISRLTERFYRVDDSRESTLGGSGLGLAIVKHALDHHDTVLDIESTLGKGSTFSFTLPADRCRISEQE</sequence>
<dbReference type="InterPro" id="IPR050351">
    <property type="entry name" value="BphY/WalK/GraS-like"/>
</dbReference>
<dbReference type="InterPro" id="IPR003594">
    <property type="entry name" value="HATPase_dom"/>
</dbReference>
<protein>
    <recommendedName>
        <fullName evidence="4">Phosphate regulon sensor protein PhoR</fullName>
        <ecNumber evidence="3">2.7.13.3</ecNumber>
    </recommendedName>
</protein>
<keyword evidence="8" id="KW-0592">Phosphate transport</keyword>
<dbReference type="InterPro" id="IPR005467">
    <property type="entry name" value="His_kinase_dom"/>
</dbReference>
<name>A0A9X7UU50_9GAMM</name>
<dbReference type="PANTHER" id="PTHR45453">
    <property type="entry name" value="PHOSPHATE REGULON SENSOR PROTEIN PHOR"/>
    <property type="match status" value="1"/>
</dbReference>
<dbReference type="NCBIfam" id="TIGR02966">
    <property type="entry name" value="phoR_proteo"/>
    <property type="match status" value="1"/>
</dbReference>
<keyword evidence="13" id="KW-0067">ATP-binding</keyword>
<keyword evidence="11" id="KW-0547">Nucleotide-binding</keyword>
<dbReference type="InterPro" id="IPR013767">
    <property type="entry name" value="PAS_fold"/>
</dbReference>
<dbReference type="InterPro" id="IPR014310">
    <property type="entry name" value="Sig_transdc_His_kinase_PhoR"/>
</dbReference>
<dbReference type="InterPro" id="IPR036097">
    <property type="entry name" value="HisK_dim/P_sf"/>
</dbReference>
<keyword evidence="16 18" id="KW-0472">Membrane</keyword>
<proteinExistence type="predicted"/>
<reference evidence="21 22" key="1">
    <citation type="submission" date="2019-11" db="EMBL/GenBank/DDBJ databases">
        <title>Venatorbacter sp. nov. a predator of Campylobacter and other Gram-negative bacteria.</title>
        <authorList>
            <person name="Saeedi A."/>
            <person name="Cummings N.J."/>
            <person name="Connerton I.F."/>
            <person name="Connerton P.L."/>
        </authorList>
    </citation>
    <scope>NUCLEOTIDE SEQUENCE [LARGE SCALE GENOMIC DNA]</scope>
    <source>
        <strain evidence="21">XL5</strain>
    </source>
</reference>
<evidence type="ECO:0000256" key="17">
    <source>
        <dbReference type="ARBA" id="ARBA00025207"/>
    </source>
</evidence>
<evidence type="ECO:0000259" key="20">
    <source>
        <dbReference type="PROSITE" id="PS50112"/>
    </source>
</evidence>
<dbReference type="InterPro" id="IPR004358">
    <property type="entry name" value="Sig_transdc_His_kin-like_C"/>
</dbReference>
<evidence type="ECO:0000256" key="14">
    <source>
        <dbReference type="ARBA" id="ARBA00022989"/>
    </source>
</evidence>
<keyword evidence="7" id="KW-0597">Phosphoprotein</keyword>
<dbReference type="GO" id="GO:0004721">
    <property type="term" value="F:phosphoprotein phosphatase activity"/>
    <property type="evidence" value="ECO:0007669"/>
    <property type="project" value="TreeGrafter"/>
</dbReference>
<feature type="domain" description="Histidine kinase" evidence="19">
    <location>
        <begin position="207"/>
        <end position="418"/>
    </location>
</feature>
<evidence type="ECO:0000256" key="2">
    <source>
        <dbReference type="ARBA" id="ARBA00004236"/>
    </source>
</evidence>
<dbReference type="Gene3D" id="3.30.565.10">
    <property type="entry name" value="Histidine kinase-like ATPase, C-terminal domain"/>
    <property type="match status" value="1"/>
</dbReference>
<comment type="subcellular location">
    <subcellularLocation>
        <location evidence="2">Cell membrane</location>
    </subcellularLocation>
</comment>
<evidence type="ECO:0000313" key="21">
    <source>
        <dbReference type="EMBL" id="QQD23049.1"/>
    </source>
</evidence>
<evidence type="ECO:0000256" key="9">
    <source>
        <dbReference type="ARBA" id="ARBA00022679"/>
    </source>
</evidence>
<dbReference type="NCBIfam" id="TIGR00229">
    <property type="entry name" value="sensory_box"/>
    <property type="match status" value="1"/>
</dbReference>
<dbReference type="CDD" id="cd00082">
    <property type="entry name" value="HisKA"/>
    <property type="match status" value="1"/>
</dbReference>
<organism evidence="21 22">
    <name type="scientific">Venatoribacter cucullus</name>
    <dbReference type="NCBI Taxonomy" id="2661630"/>
    <lineage>
        <taxon>Bacteria</taxon>
        <taxon>Pseudomonadati</taxon>
        <taxon>Pseudomonadota</taxon>
        <taxon>Gammaproteobacteria</taxon>
        <taxon>Oceanospirillales</taxon>
        <taxon>Oceanospirillaceae</taxon>
        <taxon>Venatoribacter</taxon>
    </lineage>
</organism>
<dbReference type="InterPro" id="IPR036890">
    <property type="entry name" value="HATPase_C_sf"/>
</dbReference>
<dbReference type="KEGG" id="vcw:GJQ55_00530"/>
<dbReference type="CDD" id="cd00130">
    <property type="entry name" value="PAS"/>
    <property type="match status" value="1"/>
</dbReference>
<evidence type="ECO:0000256" key="15">
    <source>
        <dbReference type="ARBA" id="ARBA00023012"/>
    </source>
</evidence>
<evidence type="ECO:0000256" key="5">
    <source>
        <dbReference type="ARBA" id="ARBA00022448"/>
    </source>
</evidence>
<dbReference type="PRINTS" id="PR00344">
    <property type="entry name" value="BCTRLSENSOR"/>
</dbReference>
<dbReference type="PROSITE" id="PS50109">
    <property type="entry name" value="HIS_KIN"/>
    <property type="match status" value="1"/>
</dbReference>
<dbReference type="SUPFAM" id="SSF47384">
    <property type="entry name" value="Homodimeric domain of signal transducing histidine kinase"/>
    <property type="match status" value="1"/>
</dbReference>
<dbReference type="EMBL" id="CP046056">
    <property type="protein sequence ID" value="QQD23049.1"/>
    <property type="molecule type" value="Genomic_DNA"/>
</dbReference>
<gene>
    <name evidence="21" type="primary">phoR</name>
    <name evidence="21" type="ORF">GJQ55_00530</name>
</gene>
<keyword evidence="14 18" id="KW-1133">Transmembrane helix</keyword>